<dbReference type="Proteomes" id="UP000078200">
    <property type="component" value="Unassembled WGS sequence"/>
</dbReference>
<evidence type="ECO:0000313" key="2">
    <source>
        <dbReference type="Proteomes" id="UP000078200"/>
    </source>
</evidence>
<organism evidence="1 2">
    <name type="scientific">Glossina austeni</name>
    <name type="common">Savannah tsetse fly</name>
    <dbReference type="NCBI Taxonomy" id="7395"/>
    <lineage>
        <taxon>Eukaryota</taxon>
        <taxon>Metazoa</taxon>
        <taxon>Ecdysozoa</taxon>
        <taxon>Arthropoda</taxon>
        <taxon>Hexapoda</taxon>
        <taxon>Insecta</taxon>
        <taxon>Pterygota</taxon>
        <taxon>Neoptera</taxon>
        <taxon>Endopterygota</taxon>
        <taxon>Diptera</taxon>
        <taxon>Brachycera</taxon>
        <taxon>Muscomorpha</taxon>
        <taxon>Hippoboscoidea</taxon>
        <taxon>Glossinidae</taxon>
        <taxon>Glossina</taxon>
    </lineage>
</organism>
<dbReference type="VEuPathDB" id="VectorBase:GAUT012421"/>
<accession>A0A1A9UQU5</accession>
<keyword evidence="2" id="KW-1185">Reference proteome</keyword>
<name>A0A1A9UQU5_GLOAU</name>
<reference evidence="1" key="1">
    <citation type="submission" date="2020-05" db="UniProtKB">
        <authorList>
            <consortium name="EnsemblMetazoa"/>
        </authorList>
    </citation>
    <scope>IDENTIFICATION</scope>
    <source>
        <strain evidence="1">TTRI</strain>
    </source>
</reference>
<dbReference type="EnsemblMetazoa" id="GAUT012421-RA">
    <property type="protein sequence ID" value="GAUT012421-PA"/>
    <property type="gene ID" value="GAUT012421"/>
</dbReference>
<proteinExistence type="predicted"/>
<dbReference type="AlphaFoldDB" id="A0A1A9UQU5"/>
<evidence type="ECO:0000313" key="1">
    <source>
        <dbReference type="EnsemblMetazoa" id="GAUT012421-PA"/>
    </source>
</evidence>
<sequence length="271" mass="31545">MGALMLKRLIRNSCLGGENKLILHKFHEIQQKYILAFKSKRSKQEYIQQLRCDEPPDTPQKKNDKEPQNSKQNLNEFTVTYYDIFETKKIYCTKLSEFMYFKLTVVYVGANTMQILFHLFQSKIKGQLCRRGIAIVKLKSTEKTNVSSLKMLLSTEYFDAVLHKPFWTKDILHVILIREPSDSMGSSDVLNMPSIEWNRDHEGEFYTPCYSVVVPDVWKCNYILLLHKSGSTQSIENYGGIVKLSDIDLNQPPIDLEFWYSCFINALMLPS</sequence>
<protein>
    <submittedName>
        <fullName evidence="1">Uncharacterized protein</fullName>
    </submittedName>
</protein>